<keyword evidence="2" id="KW-0413">Isomerase</keyword>
<keyword evidence="5" id="KW-0456">Lyase</keyword>
<dbReference type="SUPFAM" id="SSF55120">
    <property type="entry name" value="Pseudouridine synthase"/>
    <property type="match status" value="1"/>
</dbReference>
<feature type="transmembrane region" description="Helical" evidence="3">
    <location>
        <begin position="259"/>
        <end position="278"/>
    </location>
</feature>
<evidence type="ECO:0000259" key="4">
    <source>
        <dbReference type="Pfam" id="PF00849"/>
    </source>
</evidence>
<keyword evidence="3" id="KW-0812">Transmembrane</keyword>
<dbReference type="PANTHER" id="PTHR21600">
    <property type="entry name" value="MITOCHONDRIAL RNA PSEUDOURIDINE SYNTHASE"/>
    <property type="match status" value="1"/>
</dbReference>
<dbReference type="PROSITE" id="PS01129">
    <property type="entry name" value="PSI_RLU"/>
    <property type="match status" value="1"/>
</dbReference>
<dbReference type="Pfam" id="PF00849">
    <property type="entry name" value="PseudoU_synth_2"/>
    <property type="match status" value="1"/>
</dbReference>
<name>A0A0S2UPB8_9PROT</name>
<dbReference type="EMBL" id="CP013211">
    <property type="protein sequence ID" value="ALP69964.1"/>
    <property type="molecule type" value="Genomic_DNA"/>
</dbReference>
<dbReference type="GO" id="GO:0140098">
    <property type="term" value="F:catalytic activity, acting on RNA"/>
    <property type="evidence" value="ECO:0007669"/>
    <property type="project" value="UniProtKB-ARBA"/>
</dbReference>
<feature type="transmembrane region" description="Helical" evidence="3">
    <location>
        <begin position="47"/>
        <end position="65"/>
    </location>
</feature>
<dbReference type="GO" id="GO:0004730">
    <property type="term" value="F:pseudouridylate synthase activity"/>
    <property type="evidence" value="ECO:0007669"/>
    <property type="project" value="UniProtKB-EC"/>
</dbReference>
<proteinExistence type="inferred from homology"/>
<evidence type="ECO:0000256" key="3">
    <source>
        <dbReference type="SAM" id="Phobius"/>
    </source>
</evidence>
<dbReference type="Gene3D" id="3.30.2350.10">
    <property type="entry name" value="Pseudouridine synthase"/>
    <property type="match status" value="1"/>
</dbReference>
<dbReference type="GO" id="GO:0009982">
    <property type="term" value="F:pseudouridine synthase activity"/>
    <property type="evidence" value="ECO:0007669"/>
    <property type="project" value="InterPro"/>
</dbReference>
<accession>A0A0S2UPB8</accession>
<feature type="transmembrane region" description="Helical" evidence="3">
    <location>
        <begin position="6"/>
        <end position="26"/>
    </location>
</feature>
<reference evidence="5 6" key="2">
    <citation type="journal article" date="2016" name="Genome Announc.">
        <title>Complete Genome Sequences of the Obligate Symbionts 'Candidatus Sulcia muelleri' and 'Ca. Nasuia deltocephalinicola' from the Pestiferous Leafhopper Macrosteles quadripunctulatus (Hemiptera: Cicadellidae).</title>
        <authorList>
            <person name="Bennett G.M."/>
            <person name="Abba S."/>
            <person name="Kube M."/>
            <person name="Marzachi C."/>
        </authorList>
    </citation>
    <scope>NUCLEOTIDE SEQUENCE [LARGE SCALE GENOMIC DNA]</scope>
    <source>
        <strain evidence="5 6">PUNC</strain>
    </source>
</reference>
<reference evidence="6" key="1">
    <citation type="submission" date="2015-11" db="EMBL/GenBank/DDBJ databases">
        <title>Complete genome sequences of the obligate symbionts Candidatus Sulcia muelleri and Candidatus Nasuia deltocephalinicola from the pestiferous leafhopper, Macrosteles quadripunctulatus (Hemiptera: Cicadellidae).</title>
        <authorList>
            <person name="Bennett G.M."/>
            <person name="Abba S."/>
            <person name="Kube M."/>
            <person name="Marzachi C."/>
        </authorList>
    </citation>
    <scope>NUCLEOTIDE SEQUENCE [LARGE SCALE GENOMIC DNA]</scope>
    <source>
        <strain evidence="6">PUNC</strain>
    </source>
</reference>
<keyword evidence="3" id="KW-1133">Transmembrane helix</keyword>
<dbReference type="EC" id="4.2.1.70" evidence="5"/>
<dbReference type="InterPro" id="IPR020103">
    <property type="entry name" value="PsdUridine_synth_cat_dom_sf"/>
</dbReference>
<dbReference type="InterPro" id="IPR006145">
    <property type="entry name" value="PsdUridine_synth_RsuA/RluA"/>
</dbReference>
<dbReference type="GO" id="GO:0003723">
    <property type="term" value="F:RNA binding"/>
    <property type="evidence" value="ECO:0007669"/>
    <property type="project" value="InterPro"/>
</dbReference>
<evidence type="ECO:0000313" key="6">
    <source>
        <dbReference type="Proteomes" id="UP000055684"/>
    </source>
</evidence>
<dbReference type="PANTHER" id="PTHR21600:SF44">
    <property type="entry name" value="RIBOSOMAL LARGE SUBUNIT PSEUDOURIDINE SYNTHASE D"/>
    <property type="match status" value="1"/>
</dbReference>
<dbReference type="GO" id="GO:0000455">
    <property type="term" value="P:enzyme-directed rRNA pseudouridine synthesis"/>
    <property type="evidence" value="ECO:0007669"/>
    <property type="project" value="TreeGrafter"/>
</dbReference>
<protein>
    <submittedName>
        <fullName evidence="5">Ribosomal large subunit pseudouridine synthase D</fullName>
        <ecNumber evidence="5">4.2.1.70</ecNumber>
    </submittedName>
</protein>
<dbReference type="Proteomes" id="UP000055684">
    <property type="component" value="Chromosome"/>
</dbReference>
<feature type="transmembrane region" description="Helical" evidence="3">
    <location>
        <begin position="164"/>
        <end position="183"/>
    </location>
</feature>
<evidence type="ECO:0000256" key="2">
    <source>
        <dbReference type="ARBA" id="ARBA00023235"/>
    </source>
</evidence>
<comment type="similarity">
    <text evidence="1">Belongs to the pseudouridine synthase RluA family.</text>
</comment>
<feature type="domain" description="Pseudouridine synthase RsuA/RluA-like" evidence="4">
    <location>
        <begin position="85"/>
        <end position="231"/>
    </location>
</feature>
<keyword evidence="3" id="KW-0472">Membrane</keyword>
<organism evidence="5 6">
    <name type="scientific">Candidatus Nasuia deltocephalincola</name>
    <dbReference type="NCBI Taxonomy" id="1160784"/>
    <lineage>
        <taxon>Bacteria</taxon>
        <taxon>Pseudomonadati</taxon>
        <taxon>Pseudomonadota</taxon>
        <taxon>Betaproteobacteria</taxon>
        <taxon>Candidatus Nasuia</taxon>
    </lineage>
</organism>
<dbReference type="AlphaFoldDB" id="A0A0S2UPB8"/>
<sequence length="293" mass="36840">MKKKYKFNFFFFLNIFLNFRFDFLLCKYFFYFSRSDIKYFIFKNINFYFYFKKFFIFLLFFNKFIKLNFNFNFYLPIYYETNCFFLLNKPFNIVIHNFINSFFNNNLINNLIYFYGKNFLFFFRLGFLNRIDKDTTGLIVISKKNFFYINYLNQFINNLIVKNYLIYVFGFIKNLIIKSFFFFKKKNINFYFNSNTRLNLLFKINYFNYKISIINCFINTGRTHQIRIHLNFIKKYIICDNIYNNTNKKNFFKYLNRQCIHLFFLSFFYQNINIFFLLKNYYDMTNLIKFVVF</sequence>
<dbReference type="InterPro" id="IPR050188">
    <property type="entry name" value="RluA_PseudoU_synthase"/>
</dbReference>
<evidence type="ECO:0000313" key="5">
    <source>
        <dbReference type="EMBL" id="ALP69964.1"/>
    </source>
</evidence>
<gene>
    <name evidence="5" type="ORF">ASU29_033</name>
</gene>
<evidence type="ECO:0000256" key="1">
    <source>
        <dbReference type="ARBA" id="ARBA00010876"/>
    </source>
</evidence>
<dbReference type="InterPro" id="IPR006224">
    <property type="entry name" value="PsdUridine_synth_RluA-like_CS"/>
</dbReference>